<organism evidence="2">
    <name type="scientific">Oryza brachyantha</name>
    <name type="common">malo sina</name>
    <dbReference type="NCBI Taxonomy" id="4533"/>
    <lineage>
        <taxon>Eukaryota</taxon>
        <taxon>Viridiplantae</taxon>
        <taxon>Streptophyta</taxon>
        <taxon>Embryophyta</taxon>
        <taxon>Tracheophyta</taxon>
        <taxon>Spermatophyta</taxon>
        <taxon>Magnoliopsida</taxon>
        <taxon>Liliopsida</taxon>
        <taxon>Poales</taxon>
        <taxon>Poaceae</taxon>
        <taxon>BOP clade</taxon>
        <taxon>Oryzoideae</taxon>
        <taxon>Oryzeae</taxon>
        <taxon>Oryzinae</taxon>
        <taxon>Oryza</taxon>
    </lineage>
</organism>
<evidence type="ECO:0000256" key="1">
    <source>
        <dbReference type="SAM" id="MobiDB-lite"/>
    </source>
</evidence>
<evidence type="ECO:0000313" key="2">
    <source>
        <dbReference type="EnsemblPlants" id="OB04G10260.1"/>
    </source>
</evidence>
<dbReference type="Proteomes" id="UP000006038">
    <property type="component" value="Chromosome 4"/>
</dbReference>
<evidence type="ECO:0000313" key="3">
    <source>
        <dbReference type="Proteomes" id="UP000006038"/>
    </source>
</evidence>
<name>J3LV51_ORYBR</name>
<proteinExistence type="predicted"/>
<dbReference type="Gramene" id="OB04G10260.1">
    <property type="protein sequence ID" value="OB04G10260.1"/>
    <property type="gene ID" value="OB04G10260"/>
</dbReference>
<sequence>MDRNKSAVAANEEEKAKDQQQPKRAPAPPTAAPSNINKQDLGSIIVVRMSMTVPRARVPIHPRIGGSAMDIEGQLVPVICLPHHSINQCQVDWLAMTVGIQADLVCLIRASM</sequence>
<dbReference type="EnsemblPlants" id="OB04G10260.1">
    <property type="protein sequence ID" value="OB04G10260.1"/>
    <property type="gene ID" value="OB04G10260"/>
</dbReference>
<feature type="region of interest" description="Disordered" evidence="1">
    <location>
        <begin position="1"/>
        <end position="38"/>
    </location>
</feature>
<keyword evidence="3" id="KW-1185">Reference proteome</keyword>
<protein>
    <submittedName>
        <fullName evidence="2">Uncharacterized protein</fullName>
    </submittedName>
</protein>
<dbReference type="HOGENOM" id="CLU_2149738_0_0_1"/>
<reference evidence="2" key="1">
    <citation type="journal article" date="2013" name="Nat. Commun.">
        <title>Whole-genome sequencing of Oryza brachyantha reveals mechanisms underlying Oryza genome evolution.</title>
        <authorList>
            <person name="Chen J."/>
            <person name="Huang Q."/>
            <person name="Gao D."/>
            <person name="Wang J."/>
            <person name="Lang Y."/>
            <person name="Liu T."/>
            <person name="Li B."/>
            <person name="Bai Z."/>
            <person name="Luis Goicoechea J."/>
            <person name="Liang C."/>
            <person name="Chen C."/>
            <person name="Zhang W."/>
            <person name="Sun S."/>
            <person name="Liao Y."/>
            <person name="Zhang X."/>
            <person name="Yang L."/>
            <person name="Song C."/>
            <person name="Wang M."/>
            <person name="Shi J."/>
            <person name="Liu G."/>
            <person name="Liu J."/>
            <person name="Zhou H."/>
            <person name="Zhou W."/>
            <person name="Yu Q."/>
            <person name="An N."/>
            <person name="Chen Y."/>
            <person name="Cai Q."/>
            <person name="Wang B."/>
            <person name="Liu B."/>
            <person name="Min J."/>
            <person name="Huang Y."/>
            <person name="Wu H."/>
            <person name="Li Z."/>
            <person name="Zhang Y."/>
            <person name="Yin Y."/>
            <person name="Song W."/>
            <person name="Jiang J."/>
            <person name="Jackson S.A."/>
            <person name="Wing R.A."/>
            <person name="Wang J."/>
            <person name="Chen M."/>
        </authorList>
    </citation>
    <scope>NUCLEOTIDE SEQUENCE [LARGE SCALE GENOMIC DNA]</scope>
    <source>
        <strain evidence="2">cv. IRGC 101232</strain>
    </source>
</reference>
<reference evidence="2" key="2">
    <citation type="submission" date="2013-04" db="UniProtKB">
        <authorList>
            <consortium name="EnsemblPlants"/>
        </authorList>
    </citation>
    <scope>IDENTIFICATION</scope>
</reference>
<feature type="compositionally biased region" description="Basic and acidic residues" evidence="1">
    <location>
        <begin position="12"/>
        <end position="21"/>
    </location>
</feature>
<accession>J3LV51</accession>
<dbReference type="AlphaFoldDB" id="J3LV51"/>